<proteinExistence type="predicted"/>
<feature type="transmembrane region" description="Helical" evidence="1">
    <location>
        <begin position="38"/>
        <end position="56"/>
    </location>
</feature>
<keyword evidence="1" id="KW-0812">Transmembrane</keyword>
<gene>
    <name evidence="2" type="primary">g1735</name>
    <name evidence="2" type="ORF">VP750_LOCUS1482</name>
</gene>
<dbReference type="EMBL" id="CAXHTA020000002">
    <property type="protein sequence ID" value="CAL5219823.1"/>
    <property type="molecule type" value="Genomic_DNA"/>
</dbReference>
<sequence length="297" mass="33502">MADFERHSEAFQLASYQQPGSLHQTLGRWKLHKKPRTYIYGGLWLLGLWLIFLAPAPRKLTDEALDRYEAILTDAEAYNRKNQPSLERWQTAWDALQHEKTWFWWADRQKRAAVGERKQAEREARAVLRQHEKHIEGLLSQAKAELGLFSELGLEEGRRLFWQSFQAGKVFGRRQTFWDTALQLISSQSQDSNLLTAFVRLICTAAVNFTAGMLCSIFLFAFQLPSMVMSYQASWLAMMGFTCLALLGAMSVIVSFLAGLYAAGATAIYASVSLAASQGSIAGGPRRPPPALRQHID</sequence>
<feature type="transmembrane region" description="Helical" evidence="1">
    <location>
        <begin position="197"/>
        <end position="222"/>
    </location>
</feature>
<name>A0ABP1FNX5_9CHLO</name>
<protein>
    <submittedName>
        <fullName evidence="2">G1735 protein</fullName>
    </submittedName>
</protein>
<keyword evidence="1" id="KW-0472">Membrane</keyword>
<accession>A0ABP1FNX5</accession>
<keyword evidence="1" id="KW-1133">Transmembrane helix</keyword>
<organism evidence="2 3">
    <name type="scientific">Coccomyxa viridis</name>
    <dbReference type="NCBI Taxonomy" id="1274662"/>
    <lineage>
        <taxon>Eukaryota</taxon>
        <taxon>Viridiplantae</taxon>
        <taxon>Chlorophyta</taxon>
        <taxon>core chlorophytes</taxon>
        <taxon>Trebouxiophyceae</taxon>
        <taxon>Trebouxiophyceae incertae sedis</taxon>
        <taxon>Coccomyxaceae</taxon>
        <taxon>Coccomyxa</taxon>
    </lineage>
</organism>
<feature type="transmembrane region" description="Helical" evidence="1">
    <location>
        <begin position="234"/>
        <end position="254"/>
    </location>
</feature>
<keyword evidence="3" id="KW-1185">Reference proteome</keyword>
<reference evidence="2 3" key="1">
    <citation type="submission" date="2024-06" db="EMBL/GenBank/DDBJ databases">
        <authorList>
            <person name="Kraege A."/>
            <person name="Thomma B."/>
        </authorList>
    </citation>
    <scope>NUCLEOTIDE SEQUENCE [LARGE SCALE GENOMIC DNA]</scope>
</reference>
<evidence type="ECO:0000313" key="2">
    <source>
        <dbReference type="EMBL" id="CAL5219823.1"/>
    </source>
</evidence>
<dbReference type="Proteomes" id="UP001497392">
    <property type="component" value="Unassembled WGS sequence"/>
</dbReference>
<comment type="caution">
    <text evidence="2">The sequence shown here is derived from an EMBL/GenBank/DDBJ whole genome shotgun (WGS) entry which is preliminary data.</text>
</comment>
<evidence type="ECO:0000256" key="1">
    <source>
        <dbReference type="SAM" id="Phobius"/>
    </source>
</evidence>
<evidence type="ECO:0000313" key="3">
    <source>
        <dbReference type="Proteomes" id="UP001497392"/>
    </source>
</evidence>